<evidence type="ECO:0000259" key="2">
    <source>
        <dbReference type="Pfam" id="PF13349"/>
    </source>
</evidence>
<name>A0A3M8C347_9BACL</name>
<gene>
    <name evidence="3" type="ORF">EDM52_17880</name>
</gene>
<feature type="transmembrane region" description="Helical" evidence="1">
    <location>
        <begin position="7"/>
        <end position="27"/>
    </location>
</feature>
<accession>A0A3M8C347</accession>
<keyword evidence="1" id="KW-0472">Membrane</keyword>
<organism evidence="3 4">
    <name type="scientific">Brevibacillus invocatus</name>
    <dbReference type="NCBI Taxonomy" id="173959"/>
    <lineage>
        <taxon>Bacteria</taxon>
        <taxon>Bacillati</taxon>
        <taxon>Bacillota</taxon>
        <taxon>Bacilli</taxon>
        <taxon>Bacillales</taxon>
        <taxon>Paenibacillaceae</taxon>
        <taxon>Brevibacillus</taxon>
    </lineage>
</organism>
<dbReference type="EMBL" id="RHHR01000035">
    <property type="protein sequence ID" value="RNB70118.1"/>
    <property type="molecule type" value="Genomic_DNA"/>
</dbReference>
<keyword evidence="4" id="KW-1185">Reference proteome</keyword>
<dbReference type="OrthoDB" id="2474277at2"/>
<feature type="domain" description="DUF4097" evidence="2">
    <location>
        <begin position="53"/>
        <end position="271"/>
    </location>
</feature>
<evidence type="ECO:0000256" key="1">
    <source>
        <dbReference type="SAM" id="Phobius"/>
    </source>
</evidence>
<keyword evidence="1" id="KW-1133">Transmembrane helix</keyword>
<comment type="caution">
    <text evidence="3">The sequence shown here is derived from an EMBL/GenBank/DDBJ whole genome shotgun (WGS) entry which is preliminary data.</text>
</comment>
<dbReference type="Pfam" id="PF13349">
    <property type="entry name" value="DUF4097"/>
    <property type="match status" value="1"/>
</dbReference>
<reference evidence="3 4" key="1">
    <citation type="submission" date="2018-10" db="EMBL/GenBank/DDBJ databases">
        <title>Phylogenomics of Brevibacillus.</title>
        <authorList>
            <person name="Dunlap C."/>
        </authorList>
    </citation>
    <scope>NUCLEOTIDE SEQUENCE [LARGE SCALE GENOMIC DNA]</scope>
    <source>
        <strain evidence="3 4">JCM 12215</strain>
    </source>
</reference>
<proteinExistence type="predicted"/>
<dbReference type="InterPro" id="IPR025164">
    <property type="entry name" value="Toastrack_DUF4097"/>
</dbReference>
<protein>
    <recommendedName>
        <fullName evidence="2">DUF4097 domain-containing protein</fullName>
    </recommendedName>
</protein>
<evidence type="ECO:0000313" key="4">
    <source>
        <dbReference type="Proteomes" id="UP000282028"/>
    </source>
</evidence>
<dbReference type="AlphaFoldDB" id="A0A3M8C347"/>
<sequence length="272" mass="29748">MTRWLKRLFRFFLLVFIVGAVGLIWLLSQRDTLIEAGTAIDEQRTIEQAVKGVEIATSRVDVKVMYSNIPTVRIGLVGKVSEEQRKQIQLQSEVKADGSLQVKVIEQQGANLFFMGRSWLQLQVLLPETDDSYDRLQVKTDTGDVSIHTVSAKEGKVFSSTGDIDLLGFHGDTLEVKTETGDINLIDTQAAMQLTSTTGDVDVLNVPELLHALKVSTETGDVQITFAKQPAAVDLDLEAPIGDIEVGWTKGSYSVGGPTLSVKSSTGDIRIQ</sequence>
<dbReference type="Proteomes" id="UP000282028">
    <property type="component" value="Unassembled WGS sequence"/>
</dbReference>
<keyword evidence="1" id="KW-0812">Transmembrane</keyword>
<dbReference type="RefSeq" id="WP_122910315.1">
    <property type="nucleotide sequence ID" value="NZ_CBCSBE010000020.1"/>
</dbReference>
<evidence type="ECO:0000313" key="3">
    <source>
        <dbReference type="EMBL" id="RNB70118.1"/>
    </source>
</evidence>